<evidence type="ECO:0000313" key="1">
    <source>
        <dbReference type="EMBL" id="GGO86750.1"/>
    </source>
</evidence>
<sequence length="249" mass="27590">MKRLVLTLTPGRVDFARLDPFLRLAAELGVELEALLIEDQDLRTVAGLPFCHEVIRDSARARPLNQDSLEQATRELSRALQQHLQRLTLRHPLQWQLRVHRGHWFDGFGESWSQTELLLLSGPARAPAGARNQTRAVALLCAGNSGSAARALQLAARLAAAQRQPLLVLALPDCPYRRAADLPPLPRSYQGTGAQRIERLANADPALLRGWLPGLADTLVVPQEWIWPDGRPANDPLLELPGIQTLLVR</sequence>
<name>A0A917ZNH9_9GAMM</name>
<reference evidence="1 2" key="1">
    <citation type="journal article" date="2014" name="Int. J. Syst. Evol. Microbiol.">
        <title>Complete genome sequence of Corynebacterium casei LMG S-19264T (=DSM 44701T), isolated from a smear-ripened cheese.</title>
        <authorList>
            <consortium name="US DOE Joint Genome Institute (JGI-PGF)"/>
            <person name="Walter F."/>
            <person name="Albersmeier A."/>
            <person name="Kalinowski J."/>
            <person name="Ruckert C."/>
        </authorList>
    </citation>
    <scope>NUCLEOTIDE SEQUENCE [LARGE SCALE GENOMIC DNA]</scope>
    <source>
        <strain evidence="1 2">CGMCC 1.7286</strain>
    </source>
</reference>
<accession>A0A917ZNH9</accession>
<dbReference type="RefSeq" id="WP_188862232.1">
    <property type="nucleotide sequence ID" value="NZ_BMLT01000011.1"/>
</dbReference>
<dbReference type="AlphaFoldDB" id="A0A917ZNH9"/>
<dbReference type="EMBL" id="BMLT01000011">
    <property type="protein sequence ID" value="GGO86750.1"/>
    <property type="molecule type" value="Genomic_DNA"/>
</dbReference>
<evidence type="ECO:0000313" key="2">
    <source>
        <dbReference type="Proteomes" id="UP000599578"/>
    </source>
</evidence>
<keyword evidence="2" id="KW-1185">Reference proteome</keyword>
<organism evidence="1 2">
    <name type="scientific">Marinobacterium nitratireducens</name>
    <dbReference type="NCBI Taxonomy" id="518897"/>
    <lineage>
        <taxon>Bacteria</taxon>
        <taxon>Pseudomonadati</taxon>
        <taxon>Pseudomonadota</taxon>
        <taxon>Gammaproteobacteria</taxon>
        <taxon>Oceanospirillales</taxon>
        <taxon>Oceanospirillaceae</taxon>
        <taxon>Marinobacterium</taxon>
    </lineage>
</organism>
<evidence type="ECO:0008006" key="3">
    <source>
        <dbReference type="Google" id="ProtNLM"/>
    </source>
</evidence>
<gene>
    <name evidence="1" type="ORF">GCM10011348_38330</name>
</gene>
<proteinExistence type="predicted"/>
<protein>
    <recommendedName>
        <fullName evidence="3">Universal stress protein</fullName>
    </recommendedName>
</protein>
<dbReference type="Proteomes" id="UP000599578">
    <property type="component" value="Unassembled WGS sequence"/>
</dbReference>
<comment type="caution">
    <text evidence="1">The sequence shown here is derived from an EMBL/GenBank/DDBJ whole genome shotgun (WGS) entry which is preliminary data.</text>
</comment>